<feature type="compositionally biased region" description="Polar residues" evidence="1">
    <location>
        <begin position="662"/>
        <end position="686"/>
    </location>
</feature>
<feature type="compositionally biased region" description="Polar residues" evidence="1">
    <location>
        <begin position="572"/>
        <end position="588"/>
    </location>
</feature>
<name>A0A2J5I3T3_9EURO</name>
<feature type="region of interest" description="Disordered" evidence="1">
    <location>
        <begin position="415"/>
        <end position="756"/>
    </location>
</feature>
<feature type="compositionally biased region" description="Polar residues" evidence="1">
    <location>
        <begin position="645"/>
        <end position="655"/>
    </location>
</feature>
<feature type="compositionally biased region" description="Polar residues" evidence="1">
    <location>
        <begin position="717"/>
        <end position="730"/>
    </location>
</feature>
<feature type="compositionally biased region" description="Basic and acidic residues" evidence="1">
    <location>
        <begin position="503"/>
        <end position="519"/>
    </location>
</feature>
<organism evidence="2 3">
    <name type="scientific">Aspergillus taichungensis</name>
    <dbReference type="NCBI Taxonomy" id="482145"/>
    <lineage>
        <taxon>Eukaryota</taxon>
        <taxon>Fungi</taxon>
        <taxon>Dikarya</taxon>
        <taxon>Ascomycota</taxon>
        <taxon>Pezizomycotina</taxon>
        <taxon>Eurotiomycetes</taxon>
        <taxon>Eurotiomycetidae</taxon>
        <taxon>Eurotiales</taxon>
        <taxon>Aspergillaceae</taxon>
        <taxon>Aspergillus</taxon>
        <taxon>Aspergillus subgen. Circumdati</taxon>
    </lineage>
</organism>
<reference evidence="3" key="1">
    <citation type="submission" date="2017-12" db="EMBL/GenBank/DDBJ databases">
        <authorList>
            <consortium name="DOE Joint Genome Institute"/>
            <person name="Mondo S.J."/>
            <person name="Kjaerbolling I."/>
            <person name="Vesth T.C."/>
            <person name="Frisvad J.C."/>
            <person name="Nybo J.L."/>
            <person name="Theobald S."/>
            <person name="Kuo A."/>
            <person name="Bowyer P."/>
            <person name="Matsuda Y."/>
            <person name="Lyhne E.K."/>
            <person name="Kogle M.E."/>
            <person name="Clum A."/>
            <person name="Lipzen A."/>
            <person name="Salamov A."/>
            <person name="Ngan C.Y."/>
            <person name="Daum C."/>
            <person name="Chiniquy J."/>
            <person name="Barry K."/>
            <person name="LaButti K."/>
            <person name="Haridas S."/>
            <person name="Simmons B.A."/>
            <person name="Magnuson J.K."/>
            <person name="Mortensen U.H."/>
            <person name="Larsen T.O."/>
            <person name="Grigoriev I.V."/>
            <person name="Baker S.E."/>
            <person name="Andersen M.R."/>
            <person name="Nordberg H.P."/>
            <person name="Cantor M.N."/>
            <person name="Hua S.X."/>
        </authorList>
    </citation>
    <scope>NUCLEOTIDE SEQUENCE [LARGE SCALE GENOMIC DNA]</scope>
    <source>
        <strain evidence="3">IBT 19404</strain>
    </source>
</reference>
<sequence length="1226" mass="134990">MESIQPWIGPLIEDSLSRYSQGQLDPLEIEDDGSNLRFKVFSGRHAMITAWDNMKNWSKARFTDQLTQLDAIISEESLELYNRSFPDRPVDIKEARGCCIRLLDFELVLEHAASSPGIHFYVKRFDVVWEGSRYKGPVPGRLPKKSKELMELINLAFQHAKSGGKGDQAPKDSRFYGSPGLLKGHASPAPGTQSVLMSQVPSDLHARNLVYSSQADPLPANPDQLLGHLGGGVHVLQNGSPSQAPPETAAQPIGAVGTDQTRGSGVPIGTDSRPSAQDRVQSPDPAPVSRLKTPDRHTPGMGEHTKDKTEGCTDPAQKPDREENVENYASSPAQSGTHKQTLTDGEGLNTPKRSRINPWEGMAMISKKDVEIPKDQRKLFEQHLRRWIPASPGKDEFTGNVPPALLHQWNQIALKRHRMAQQPGPKSPTSKPVVSHDAQPNTPKQSPGPDSESDHGSPYSNWSASDKSMRDTSPSQRFPADSPIREKPRGRRADLQRTGFDSTHSRMEADAESGQDKQMESPLEQGHKPKQGPIHGDTGHEDTRAFIQEAHESDNESDDSMMETSVPCALGGNSQQTNLASQPENGINHSGPAHKQSVHEHVQVVETPAKISRPAKPKEGPDHTDSGSQPFGQSSSSGPKSSQSRILNTYASNNGDPERTQDTNSPIGSEDGSNNADILGTQSSTGHWAMQETRFSQSDMVLDPSKPRNREQGAGVINSTCQSDESSKPFSSYREVLHSTQSEDIEDASGPSSSLPDLLVEHARKSALKRGVSEADNDLSMVKRIKAQHEEDHDVSRSVSEIVTRRQSYISGSPEHFEAQRIHEKFRSAYPSYAGDFLHFTELCSMLRSLRSQGNLTRSFLWDDFVIKHLQDYPQHREQSSANETKTLPYEEFFLSTYSKPSYKKRDLTVKSIEVAAAQYAPLNQPSPVHQADAKVSFTGSLVDRFSNFHAHSFGPASSQSGQSDPDIDRMPSTQSTDSQEDTQAAAEEQLLGEVSQASAREKADHERSVRDEEHRTAPPSKHPEEPAGAKNSPSPTESHYDDATEEARQSRAPETPLPNRPASASESESCYKDAMDETRTSPAGESQIQIAPDHQPTTAPDASTIEPSIPESESIYDDPMDETHETASIELGDDNQDDAGPSSTAGGARDLASQESEPESPNENWFDSLRHIWERPGPEADPPWSDDRNTPFKTWARETLNVKSEVKRRGWAYAMDEKGVVQRPH</sequence>
<gene>
    <name evidence="2" type="ORF">BDW42DRAFT_162249</name>
</gene>
<evidence type="ECO:0000256" key="1">
    <source>
        <dbReference type="SAM" id="MobiDB-lite"/>
    </source>
</evidence>
<dbReference type="Proteomes" id="UP000235023">
    <property type="component" value="Unassembled WGS sequence"/>
</dbReference>
<feature type="region of interest" description="Disordered" evidence="1">
    <location>
        <begin position="953"/>
        <end position="1192"/>
    </location>
</feature>
<feature type="compositionally biased region" description="Basic and acidic residues" evidence="1">
    <location>
        <begin position="1039"/>
        <end position="1052"/>
    </location>
</feature>
<feature type="compositionally biased region" description="Polar residues" evidence="1">
    <location>
        <begin position="1081"/>
        <end position="1102"/>
    </location>
</feature>
<feature type="compositionally biased region" description="Basic and acidic residues" evidence="1">
    <location>
        <begin position="1000"/>
        <end position="1028"/>
    </location>
</feature>
<feature type="compositionally biased region" description="Polar residues" evidence="1">
    <location>
        <begin position="327"/>
        <end position="343"/>
    </location>
</feature>
<feature type="compositionally biased region" description="Polar residues" evidence="1">
    <location>
        <begin position="427"/>
        <end position="445"/>
    </location>
</feature>
<feature type="compositionally biased region" description="Basic and acidic residues" evidence="1">
    <location>
        <begin position="616"/>
        <end position="625"/>
    </location>
</feature>
<dbReference type="AlphaFoldDB" id="A0A2J5I3T3"/>
<feature type="compositionally biased region" description="Basic and acidic residues" evidence="1">
    <location>
        <begin position="483"/>
        <end position="495"/>
    </location>
</feature>
<evidence type="ECO:0000313" key="3">
    <source>
        <dbReference type="Proteomes" id="UP000235023"/>
    </source>
</evidence>
<evidence type="ECO:0000313" key="2">
    <source>
        <dbReference type="EMBL" id="PLN84567.1"/>
    </source>
</evidence>
<feature type="compositionally biased region" description="Basic and acidic residues" evidence="1">
    <location>
        <begin position="1070"/>
        <end position="1080"/>
    </location>
</feature>
<feature type="compositionally biased region" description="Basic and acidic residues" evidence="1">
    <location>
        <begin position="292"/>
        <end position="324"/>
    </location>
</feature>
<dbReference type="OrthoDB" id="3538943at2759"/>
<feature type="compositionally biased region" description="Polar residues" evidence="1">
    <location>
        <begin position="458"/>
        <end position="476"/>
    </location>
</feature>
<dbReference type="EMBL" id="KZ559510">
    <property type="protein sequence ID" value="PLN84567.1"/>
    <property type="molecule type" value="Genomic_DNA"/>
</dbReference>
<feature type="compositionally biased region" description="Low complexity" evidence="1">
    <location>
        <begin position="626"/>
        <end position="644"/>
    </location>
</feature>
<feature type="compositionally biased region" description="Basic and acidic residues" evidence="1">
    <location>
        <begin position="537"/>
        <end position="554"/>
    </location>
</feature>
<keyword evidence="3" id="KW-1185">Reference proteome</keyword>
<proteinExistence type="predicted"/>
<feature type="region of interest" description="Disordered" evidence="1">
    <location>
        <begin position="161"/>
        <end position="195"/>
    </location>
</feature>
<feature type="compositionally biased region" description="Basic and acidic residues" evidence="1">
    <location>
        <begin position="1169"/>
        <end position="1179"/>
    </location>
</feature>
<feature type="region of interest" description="Disordered" evidence="1">
    <location>
        <begin position="221"/>
        <end position="357"/>
    </location>
</feature>
<evidence type="ECO:0008006" key="4">
    <source>
        <dbReference type="Google" id="ProtNLM"/>
    </source>
</evidence>
<accession>A0A2J5I3T3</accession>
<protein>
    <recommendedName>
        <fullName evidence="4">Telomere replication protein EST3</fullName>
    </recommendedName>
</protein>